<dbReference type="EMBL" id="CP107006">
    <property type="protein sequence ID" value="UYQ94327.1"/>
    <property type="molecule type" value="Genomic_DNA"/>
</dbReference>
<organism evidence="1 2">
    <name type="scientific">Chitinophaga horti</name>
    <dbReference type="NCBI Taxonomy" id="2920382"/>
    <lineage>
        <taxon>Bacteria</taxon>
        <taxon>Pseudomonadati</taxon>
        <taxon>Bacteroidota</taxon>
        <taxon>Chitinophagia</taxon>
        <taxon>Chitinophagales</taxon>
        <taxon>Chitinophagaceae</taxon>
        <taxon>Chitinophaga</taxon>
    </lineage>
</organism>
<reference evidence="1" key="1">
    <citation type="submission" date="2022-10" db="EMBL/GenBank/DDBJ databases">
        <title>Chitinophaga sp. nov., isolated from soil.</title>
        <authorList>
            <person name="Jeon C.O."/>
        </authorList>
    </citation>
    <scope>NUCLEOTIDE SEQUENCE</scope>
    <source>
        <strain evidence="1">R8</strain>
    </source>
</reference>
<dbReference type="SUPFAM" id="SSF54909">
    <property type="entry name" value="Dimeric alpha+beta barrel"/>
    <property type="match status" value="1"/>
</dbReference>
<protein>
    <recommendedName>
        <fullName evidence="3">Antibiotic biosynthesis monooxygenase</fullName>
    </recommendedName>
</protein>
<dbReference type="Gene3D" id="3.30.70.100">
    <property type="match status" value="1"/>
</dbReference>
<dbReference type="RefSeq" id="WP_244841428.1">
    <property type="nucleotide sequence ID" value="NZ_CP107006.1"/>
</dbReference>
<dbReference type="Proteomes" id="UP001162741">
    <property type="component" value="Chromosome"/>
</dbReference>
<evidence type="ECO:0000313" key="1">
    <source>
        <dbReference type="EMBL" id="UYQ94327.1"/>
    </source>
</evidence>
<name>A0ABY6J6U9_9BACT</name>
<sequence length="113" mass="13171">MENQDTTNMVCFIDKFIVPKASVTAFIKQVEINRRFIAQLPGYIRGEAFESSDSESNVTIITIAVWQNQQLLDDAKLSVQQEFKRLGFDPVPFYQRLQVQVERKIFYPLRRPA</sequence>
<proteinExistence type="predicted"/>
<gene>
    <name evidence="1" type="ORF">MKQ68_04380</name>
</gene>
<dbReference type="InterPro" id="IPR011008">
    <property type="entry name" value="Dimeric_a/b-barrel"/>
</dbReference>
<keyword evidence="2" id="KW-1185">Reference proteome</keyword>
<accession>A0ABY6J6U9</accession>
<evidence type="ECO:0000313" key="2">
    <source>
        <dbReference type="Proteomes" id="UP001162741"/>
    </source>
</evidence>
<evidence type="ECO:0008006" key="3">
    <source>
        <dbReference type="Google" id="ProtNLM"/>
    </source>
</evidence>